<dbReference type="PANTHER" id="PTHR40088">
    <property type="entry name" value="PECTATE LYASE (EUROFUNG)"/>
    <property type="match status" value="1"/>
</dbReference>
<feature type="domain" description="DUF1565" evidence="4">
    <location>
        <begin position="42"/>
        <end position="82"/>
    </location>
</feature>
<dbReference type="GO" id="GO:0016837">
    <property type="term" value="F:carbon-oxygen lyase activity, acting on polysaccharides"/>
    <property type="evidence" value="ECO:0007669"/>
    <property type="project" value="TreeGrafter"/>
</dbReference>
<evidence type="ECO:0000256" key="1">
    <source>
        <dbReference type="ARBA" id="ARBA00004613"/>
    </source>
</evidence>
<keyword evidence="6" id="KW-1185">Reference proteome</keyword>
<dbReference type="InterPro" id="IPR006626">
    <property type="entry name" value="PbH1"/>
</dbReference>
<sequence>MLKFGKTLLVGLSMAVGIGLVSGIEWSSSAAAAGTDYYVATSGNDSNTGTSSAPWKTLQHAADAVPAGSTVHVRGGVYNQKLKITRSGSASQGPIVFTNDGTETPIIDGTGLSVSGIEGLIDLTDVNYVTVQGFEIRNYTTATKDVMPVGIYVHGSGSFINLSGNKVHDIKNTATPTGSDLLGRDAHGIAVYGTKAPDSIHDITINGNELYNLVLGSSESLVLNGNVDTFAVTNNVIHDNDNIGIDLIGYEGKAPNTAYDQVRNGLVKGNRVYNISSNNNPSYGKSLPNNSNAADGIYVDGGKDSIIEQNYSYSNDIGIEIASEHAGKSTSNITVRSNAVYNNRLTGIAMGGYDNKRGSTVNCKIVNNTVYKNDTLGDGSGQLYVQFDTQNNVIKNNIFVASSTDVLIYNEYTKNSGNVVDYNLYFAPAGSSGANWTWKNKDYTGFSAYKTGTGNDAHSLFVDPKFVNASVYDFHLQSSSPAIDAGNTDSAIIGTLDIEGKPRVQGAAVNIGAYE</sequence>
<dbReference type="InterPro" id="IPR011050">
    <property type="entry name" value="Pectin_lyase_fold/virulence"/>
</dbReference>
<keyword evidence="2" id="KW-0964">Secreted</keyword>
<name>A0A0M9BMS0_9BACL</name>
<organism evidence="5 6">
    <name type="scientific">Paenibacillus xylanivorans</name>
    <dbReference type="NCBI Taxonomy" id="1705561"/>
    <lineage>
        <taxon>Bacteria</taxon>
        <taxon>Bacillati</taxon>
        <taxon>Bacillota</taxon>
        <taxon>Bacilli</taxon>
        <taxon>Bacillales</taxon>
        <taxon>Paenibacillaceae</taxon>
        <taxon>Paenibacillus</taxon>
    </lineage>
</organism>
<dbReference type="NCBIfam" id="NF041518">
    <property type="entry name" value="choice_anch_Q"/>
    <property type="match status" value="1"/>
</dbReference>
<protein>
    <recommendedName>
        <fullName evidence="4">DUF1565 domain-containing protein</fullName>
    </recommendedName>
</protein>
<dbReference type="InterPro" id="IPR011459">
    <property type="entry name" value="DUF1565"/>
</dbReference>
<comment type="caution">
    <text evidence="5">The sequence shown here is derived from an EMBL/GenBank/DDBJ whole genome shotgun (WGS) entry which is preliminary data.</text>
</comment>
<dbReference type="Proteomes" id="UP000037688">
    <property type="component" value="Unassembled WGS sequence"/>
</dbReference>
<dbReference type="SMART" id="SM00710">
    <property type="entry name" value="PbH1"/>
    <property type="match status" value="7"/>
</dbReference>
<evidence type="ECO:0000313" key="5">
    <source>
        <dbReference type="EMBL" id="KOY15353.1"/>
    </source>
</evidence>
<evidence type="ECO:0000259" key="4">
    <source>
        <dbReference type="Pfam" id="PF07602"/>
    </source>
</evidence>
<proteinExistence type="predicted"/>
<dbReference type="SUPFAM" id="SSF51126">
    <property type="entry name" value="Pectin lyase-like"/>
    <property type="match status" value="1"/>
</dbReference>
<evidence type="ECO:0000256" key="3">
    <source>
        <dbReference type="ARBA" id="ARBA00022729"/>
    </source>
</evidence>
<keyword evidence="3" id="KW-0732">Signal</keyword>
<evidence type="ECO:0000256" key="2">
    <source>
        <dbReference type="ARBA" id="ARBA00022525"/>
    </source>
</evidence>
<dbReference type="Pfam" id="PF07602">
    <property type="entry name" value="DUF1565"/>
    <property type="match status" value="1"/>
</dbReference>
<dbReference type="PATRIC" id="fig|1705561.3.peg.3378"/>
<dbReference type="InterPro" id="IPR059226">
    <property type="entry name" value="Choice_anch_Q_dom"/>
</dbReference>
<evidence type="ECO:0000313" key="6">
    <source>
        <dbReference type="Proteomes" id="UP000037688"/>
    </source>
</evidence>
<dbReference type="GO" id="GO:0005576">
    <property type="term" value="C:extracellular region"/>
    <property type="evidence" value="ECO:0007669"/>
    <property type="project" value="UniProtKB-SubCell"/>
</dbReference>
<dbReference type="EMBL" id="LITU01000061">
    <property type="protein sequence ID" value="KOY15353.1"/>
    <property type="molecule type" value="Genomic_DNA"/>
</dbReference>
<dbReference type="OrthoDB" id="9795486at2"/>
<dbReference type="RefSeq" id="WP_053781861.1">
    <property type="nucleotide sequence ID" value="NZ_LITU01000061.1"/>
</dbReference>
<comment type="subcellular location">
    <subcellularLocation>
        <location evidence="1">Secreted</location>
    </subcellularLocation>
</comment>
<dbReference type="InterPro" id="IPR012334">
    <property type="entry name" value="Pectin_lyas_fold"/>
</dbReference>
<dbReference type="PANTHER" id="PTHR40088:SF2">
    <property type="entry name" value="SECRETED SUGAR HYDROLASE"/>
    <property type="match status" value="1"/>
</dbReference>
<accession>A0A0M9BMS0</accession>
<reference evidence="5 6" key="1">
    <citation type="submission" date="2015-08" db="EMBL/GenBank/DDBJ databases">
        <title>Draft genome sequence of cellulolytic and xylanolytic Paenibacillus sp. A59, isolated from a decaying forest soil from Patagonia, Argentina.</title>
        <authorList>
            <person name="Ghio S."/>
            <person name="Caceres A.M."/>
            <person name="Talia P."/>
            <person name="Grasso D."/>
            <person name="Campos E."/>
        </authorList>
    </citation>
    <scope>NUCLEOTIDE SEQUENCE [LARGE SCALE GENOMIC DNA]</scope>
    <source>
        <strain evidence="5 6">A59</strain>
    </source>
</reference>
<dbReference type="InterPro" id="IPR052052">
    <property type="entry name" value="Polysaccharide_Lyase_9"/>
</dbReference>
<dbReference type="AlphaFoldDB" id="A0A0M9BMS0"/>
<gene>
    <name evidence="5" type="ORF">AMS66_16535</name>
</gene>
<dbReference type="Gene3D" id="2.160.20.10">
    <property type="entry name" value="Single-stranded right-handed beta-helix, Pectin lyase-like"/>
    <property type="match status" value="1"/>
</dbReference>